<keyword evidence="5 6" id="KW-0408">Iron</keyword>
<comment type="similarity">
    <text evidence="1 6">Belongs to the truncated hemoglobin family. Group I subfamily.</text>
</comment>
<evidence type="ECO:0000256" key="4">
    <source>
        <dbReference type="ARBA" id="ARBA00022723"/>
    </source>
</evidence>
<reference evidence="8 9" key="1">
    <citation type="submission" date="2015-12" db="EMBL/GenBank/DDBJ databases">
        <authorList>
            <person name="Shamseldin A."/>
            <person name="Moawad H."/>
            <person name="Abd El-Rahim W.M."/>
            <person name="Sadowsky M.J."/>
        </authorList>
    </citation>
    <scope>NUCLEOTIDE SEQUENCE [LARGE SCALE GENOMIC DNA]</scope>
    <source>
        <strain evidence="8 9">SM2</strain>
    </source>
</reference>
<sequence>MTTLYERIGGEPAVDKAVDVFYEKVIADDRIAGYFDNLDMFAQANKQKKFLTMAFGGPSEYSGLDMRKAHLHLGLNDEHFNAVVENLALTLEELGVAASDIGEVAKIANSVKDEILNR</sequence>
<protein>
    <recommendedName>
        <fullName evidence="6">Group 1 truncated hemoglobin</fullName>
    </recommendedName>
</protein>
<evidence type="ECO:0000256" key="1">
    <source>
        <dbReference type="ARBA" id="ARBA00009660"/>
    </source>
</evidence>
<dbReference type="GO" id="GO:0046872">
    <property type="term" value="F:metal ion binding"/>
    <property type="evidence" value="ECO:0007669"/>
    <property type="project" value="UniProtKB-UniRule"/>
</dbReference>
<dbReference type="CDD" id="cd00454">
    <property type="entry name" value="TrHb1_N"/>
    <property type="match status" value="1"/>
</dbReference>
<dbReference type="GO" id="GO:0005344">
    <property type="term" value="F:oxygen carrier activity"/>
    <property type="evidence" value="ECO:0007669"/>
    <property type="project" value="UniProtKB-UniRule"/>
</dbReference>
<dbReference type="Proteomes" id="UP000074119">
    <property type="component" value="Chromosome"/>
</dbReference>
<keyword evidence="3 6" id="KW-0349">Heme</keyword>
<keyword evidence="6" id="KW-0561">Oxygen transport</keyword>
<keyword evidence="4 6" id="KW-0479">Metal-binding</keyword>
<dbReference type="PIRSF" id="PIRSF002030">
    <property type="entry name" value="Globin_Protozoa/Cyanobacteria"/>
    <property type="match status" value="1"/>
</dbReference>
<dbReference type="AlphaFoldDB" id="A0A127M8X5"/>
<evidence type="ECO:0000313" key="9">
    <source>
        <dbReference type="Proteomes" id="UP000074119"/>
    </source>
</evidence>
<dbReference type="GO" id="GO:0020037">
    <property type="term" value="F:heme binding"/>
    <property type="evidence" value="ECO:0007669"/>
    <property type="project" value="InterPro"/>
</dbReference>
<evidence type="ECO:0000256" key="2">
    <source>
        <dbReference type="ARBA" id="ARBA00022448"/>
    </source>
</evidence>
<keyword evidence="2 6" id="KW-0813">Transport</keyword>
<dbReference type="Gene3D" id="1.10.490.10">
    <property type="entry name" value="Globins"/>
    <property type="match status" value="1"/>
</dbReference>
<dbReference type="GO" id="GO:0019825">
    <property type="term" value="F:oxygen binding"/>
    <property type="evidence" value="ECO:0007669"/>
    <property type="project" value="InterPro"/>
</dbReference>
<dbReference type="SUPFAM" id="SSF46458">
    <property type="entry name" value="Globin-like"/>
    <property type="match status" value="1"/>
</dbReference>
<dbReference type="STRING" id="1470434.AZF00_15660"/>
<dbReference type="KEGG" id="zal:AZF00_15660"/>
<dbReference type="Pfam" id="PF01152">
    <property type="entry name" value="Bac_globin"/>
    <property type="match status" value="1"/>
</dbReference>
<evidence type="ECO:0000256" key="7">
    <source>
        <dbReference type="PIRSR" id="PIRSR002030-1"/>
    </source>
</evidence>
<evidence type="ECO:0000256" key="3">
    <source>
        <dbReference type="ARBA" id="ARBA00022617"/>
    </source>
</evidence>
<dbReference type="InterPro" id="IPR009050">
    <property type="entry name" value="Globin-like_sf"/>
</dbReference>
<dbReference type="InterPro" id="IPR012292">
    <property type="entry name" value="Globin/Proto"/>
</dbReference>
<dbReference type="RefSeq" id="WP_008251957.1">
    <property type="nucleotide sequence ID" value="NZ_CP014544.1"/>
</dbReference>
<comment type="cofactor">
    <cofactor evidence="7">
        <name>heme</name>
        <dbReference type="ChEBI" id="CHEBI:30413"/>
    </cofactor>
    <text evidence="7">Binds 1 heme group per subunit.</text>
</comment>
<proteinExistence type="inferred from homology"/>
<evidence type="ECO:0000256" key="5">
    <source>
        <dbReference type="ARBA" id="ARBA00023004"/>
    </source>
</evidence>
<feature type="binding site" description="proximal binding residue" evidence="7">
    <location>
        <position position="70"/>
    </location>
    <ligand>
        <name>heme</name>
        <dbReference type="ChEBI" id="CHEBI:30413"/>
    </ligand>
    <ligandPart>
        <name>Fe</name>
        <dbReference type="ChEBI" id="CHEBI:18248"/>
    </ligandPart>
</feature>
<dbReference type="InterPro" id="IPR016339">
    <property type="entry name" value="Hemoglobin_trunc_I"/>
</dbReference>
<evidence type="ECO:0000313" key="8">
    <source>
        <dbReference type="EMBL" id="AMO69645.1"/>
    </source>
</evidence>
<organism evidence="8 9">
    <name type="scientific">Zhongshania aliphaticivorans</name>
    <dbReference type="NCBI Taxonomy" id="1470434"/>
    <lineage>
        <taxon>Bacteria</taxon>
        <taxon>Pseudomonadati</taxon>
        <taxon>Pseudomonadota</taxon>
        <taxon>Gammaproteobacteria</taxon>
        <taxon>Cellvibrionales</taxon>
        <taxon>Spongiibacteraceae</taxon>
        <taxon>Zhongshania</taxon>
    </lineage>
</organism>
<dbReference type="EMBL" id="CP014544">
    <property type="protein sequence ID" value="AMO69645.1"/>
    <property type="molecule type" value="Genomic_DNA"/>
</dbReference>
<name>A0A127M8X5_9GAMM</name>
<dbReference type="InterPro" id="IPR001486">
    <property type="entry name" value="Hemoglobin_trunc"/>
</dbReference>
<evidence type="ECO:0000256" key="6">
    <source>
        <dbReference type="PIRNR" id="PIRNR002030"/>
    </source>
</evidence>
<accession>A0A127M8X5</accession>
<gene>
    <name evidence="8" type="ORF">AZF00_15660</name>
</gene>